<name>A0AAD5MNW8_PARTN</name>
<evidence type="ECO:0000313" key="2">
    <source>
        <dbReference type="EMBL" id="KAJ1362025.1"/>
    </source>
</evidence>
<dbReference type="InterPro" id="IPR019424">
    <property type="entry name" value="7TM_GPCR_Srsx"/>
</dbReference>
<dbReference type="Pfam" id="PF10320">
    <property type="entry name" value="7TM_GPCR_Srsx"/>
    <property type="match status" value="1"/>
</dbReference>
<proteinExistence type="predicted"/>
<organism evidence="2 3">
    <name type="scientific">Parelaphostrongylus tenuis</name>
    <name type="common">Meningeal worm</name>
    <dbReference type="NCBI Taxonomy" id="148309"/>
    <lineage>
        <taxon>Eukaryota</taxon>
        <taxon>Metazoa</taxon>
        <taxon>Ecdysozoa</taxon>
        <taxon>Nematoda</taxon>
        <taxon>Chromadorea</taxon>
        <taxon>Rhabditida</taxon>
        <taxon>Rhabditina</taxon>
        <taxon>Rhabditomorpha</taxon>
        <taxon>Strongyloidea</taxon>
        <taxon>Metastrongylidae</taxon>
        <taxon>Parelaphostrongylus</taxon>
    </lineage>
</organism>
<reference evidence="2" key="1">
    <citation type="submission" date="2021-06" db="EMBL/GenBank/DDBJ databases">
        <title>Parelaphostrongylus tenuis whole genome reference sequence.</title>
        <authorList>
            <person name="Garwood T.J."/>
            <person name="Larsen P.A."/>
            <person name="Fountain-Jones N.M."/>
            <person name="Garbe J.R."/>
            <person name="Macchietto M.G."/>
            <person name="Kania S.A."/>
            <person name="Gerhold R.W."/>
            <person name="Richards J.E."/>
            <person name="Wolf T.M."/>
        </authorList>
    </citation>
    <scope>NUCLEOTIDE SEQUENCE</scope>
    <source>
        <strain evidence="2">MNPRO001-30</strain>
        <tissue evidence="2">Meninges</tissue>
    </source>
</reference>
<evidence type="ECO:0000256" key="1">
    <source>
        <dbReference type="SAM" id="Phobius"/>
    </source>
</evidence>
<protein>
    <submittedName>
        <fullName evidence="2">Uncharacterized protein</fullName>
    </submittedName>
</protein>
<evidence type="ECO:0000313" key="3">
    <source>
        <dbReference type="Proteomes" id="UP001196413"/>
    </source>
</evidence>
<keyword evidence="1" id="KW-0812">Transmembrane</keyword>
<keyword evidence="3" id="KW-1185">Reference proteome</keyword>
<dbReference type="EMBL" id="JAHQIW010004345">
    <property type="protein sequence ID" value="KAJ1362025.1"/>
    <property type="molecule type" value="Genomic_DNA"/>
</dbReference>
<accession>A0AAD5MNW8</accession>
<dbReference type="Proteomes" id="UP001196413">
    <property type="component" value="Unassembled WGS sequence"/>
</dbReference>
<feature type="transmembrane region" description="Helical" evidence="1">
    <location>
        <begin position="12"/>
        <end position="36"/>
    </location>
</feature>
<sequence length="77" mass="8964">MAAVLYPIIERLYVSLVAGLFINSACATNFFVYYAISKEYRIQFDEHLHIINVKRFFGMKNTATVNMYPMADRHPNL</sequence>
<keyword evidence="1" id="KW-1133">Transmembrane helix</keyword>
<dbReference type="AlphaFoldDB" id="A0AAD5MNW8"/>
<gene>
    <name evidence="2" type="ORF">KIN20_021434</name>
</gene>
<comment type="caution">
    <text evidence="2">The sequence shown here is derived from an EMBL/GenBank/DDBJ whole genome shotgun (WGS) entry which is preliminary data.</text>
</comment>
<keyword evidence="1" id="KW-0472">Membrane</keyword>